<evidence type="ECO:0000313" key="2">
    <source>
        <dbReference type="EMBL" id="MCI57250.1"/>
    </source>
</evidence>
<keyword evidence="3" id="KW-1185">Reference proteome</keyword>
<sequence length="51" mass="5630">EHTGGGEQTSQRKPKTGVRESADPSRMEIEDAKQLSRATKTENHQNPPENA</sequence>
<proteinExistence type="predicted"/>
<dbReference type="EMBL" id="LXQA010525736">
    <property type="protein sequence ID" value="MCI57250.1"/>
    <property type="molecule type" value="Genomic_DNA"/>
</dbReference>
<evidence type="ECO:0000256" key="1">
    <source>
        <dbReference type="SAM" id="MobiDB-lite"/>
    </source>
</evidence>
<evidence type="ECO:0000313" key="3">
    <source>
        <dbReference type="Proteomes" id="UP000265520"/>
    </source>
</evidence>
<comment type="caution">
    <text evidence="2">The sequence shown here is derived from an EMBL/GenBank/DDBJ whole genome shotgun (WGS) entry which is preliminary data.</text>
</comment>
<organism evidence="2 3">
    <name type="scientific">Trifolium medium</name>
    <dbReference type="NCBI Taxonomy" id="97028"/>
    <lineage>
        <taxon>Eukaryota</taxon>
        <taxon>Viridiplantae</taxon>
        <taxon>Streptophyta</taxon>
        <taxon>Embryophyta</taxon>
        <taxon>Tracheophyta</taxon>
        <taxon>Spermatophyta</taxon>
        <taxon>Magnoliopsida</taxon>
        <taxon>eudicotyledons</taxon>
        <taxon>Gunneridae</taxon>
        <taxon>Pentapetalae</taxon>
        <taxon>rosids</taxon>
        <taxon>fabids</taxon>
        <taxon>Fabales</taxon>
        <taxon>Fabaceae</taxon>
        <taxon>Papilionoideae</taxon>
        <taxon>50 kb inversion clade</taxon>
        <taxon>NPAAA clade</taxon>
        <taxon>Hologalegina</taxon>
        <taxon>IRL clade</taxon>
        <taxon>Trifolieae</taxon>
        <taxon>Trifolium</taxon>
    </lineage>
</organism>
<dbReference type="Proteomes" id="UP000265520">
    <property type="component" value="Unassembled WGS sequence"/>
</dbReference>
<protein>
    <submittedName>
        <fullName evidence="2">Uncharacterized protein</fullName>
    </submittedName>
</protein>
<feature type="compositionally biased region" description="Basic and acidic residues" evidence="1">
    <location>
        <begin position="17"/>
        <end position="43"/>
    </location>
</feature>
<feature type="non-terminal residue" evidence="2">
    <location>
        <position position="1"/>
    </location>
</feature>
<accession>A0A392TAM1</accession>
<name>A0A392TAM1_9FABA</name>
<reference evidence="2 3" key="1">
    <citation type="journal article" date="2018" name="Front. Plant Sci.">
        <title>Red Clover (Trifolium pratense) and Zigzag Clover (T. medium) - A Picture of Genomic Similarities and Differences.</title>
        <authorList>
            <person name="Dluhosova J."/>
            <person name="Istvanek J."/>
            <person name="Nedelnik J."/>
            <person name="Repkova J."/>
        </authorList>
    </citation>
    <scope>NUCLEOTIDE SEQUENCE [LARGE SCALE GENOMIC DNA]</scope>
    <source>
        <strain evidence="3">cv. 10/8</strain>
        <tissue evidence="2">Leaf</tissue>
    </source>
</reference>
<dbReference type="AlphaFoldDB" id="A0A392TAM1"/>
<feature type="region of interest" description="Disordered" evidence="1">
    <location>
        <begin position="1"/>
        <end position="51"/>
    </location>
</feature>